<feature type="transmembrane region" description="Helical" evidence="1">
    <location>
        <begin position="240"/>
        <end position="258"/>
    </location>
</feature>
<evidence type="ECO:0000313" key="3">
    <source>
        <dbReference type="Proteomes" id="UP000526734"/>
    </source>
</evidence>
<feature type="transmembrane region" description="Helical" evidence="1">
    <location>
        <begin position="330"/>
        <end position="347"/>
    </location>
</feature>
<feature type="transmembrane region" description="Helical" evidence="1">
    <location>
        <begin position="88"/>
        <end position="109"/>
    </location>
</feature>
<name>A0A7W3VZJ9_9PSEU</name>
<feature type="transmembrane region" description="Helical" evidence="1">
    <location>
        <begin position="264"/>
        <end position="283"/>
    </location>
</feature>
<feature type="transmembrane region" description="Helical" evidence="1">
    <location>
        <begin position="304"/>
        <end position="324"/>
    </location>
</feature>
<reference evidence="2 3" key="1">
    <citation type="submission" date="2020-08" db="EMBL/GenBank/DDBJ databases">
        <title>Amycolatopsis sp. nov. DR6-1 isolated from Dendrobium heterocarpum.</title>
        <authorList>
            <person name="Tedsree N."/>
            <person name="Kuncharoen N."/>
            <person name="Likhitwitayawuid K."/>
            <person name="Tanasupawat S."/>
        </authorList>
    </citation>
    <scope>NUCLEOTIDE SEQUENCE [LARGE SCALE GENOMIC DNA]</scope>
    <source>
        <strain evidence="2 3">DR6-1</strain>
    </source>
</reference>
<organism evidence="2 3">
    <name type="scientific">Amycolatopsis dendrobii</name>
    <dbReference type="NCBI Taxonomy" id="2760662"/>
    <lineage>
        <taxon>Bacteria</taxon>
        <taxon>Bacillati</taxon>
        <taxon>Actinomycetota</taxon>
        <taxon>Actinomycetes</taxon>
        <taxon>Pseudonocardiales</taxon>
        <taxon>Pseudonocardiaceae</taxon>
        <taxon>Amycolatopsis</taxon>
    </lineage>
</organism>
<evidence type="ECO:0000256" key="1">
    <source>
        <dbReference type="SAM" id="Phobius"/>
    </source>
</evidence>
<keyword evidence="1" id="KW-0812">Transmembrane</keyword>
<keyword evidence="3" id="KW-1185">Reference proteome</keyword>
<dbReference type="EMBL" id="JACGZW010000007">
    <property type="protein sequence ID" value="MBB1155944.1"/>
    <property type="molecule type" value="Genomic_DNA"/>
</dbReference>
<accession>A0A7W3VZJ9</accession>
<feature type="transmembrane region" description="Helical" evidence="1">
    <location>
        <begin position="115"/>
        <end position="131"/>
    </location>
</feature>
<dbReference type="Proteomes" id="UP000526734">
    <property type="component" value="Unassembled WGS sequence"/>
</dbReference>
<protein>
    <submittedName>
        <fullName evidence="2">Uncharacterized protein</fullName>
    </submittedName>
</protein>
<evidence type="ECO:0000313" key="2">
    <source>
        <dbReference type="EMBL" id="MBB1155944.1"/>
    </source>
</evidence>
<gene>
    <name evidence="2" type="ORF">H4281_22580</name>
</gene>
<dbReference type="AlphaFoldDB" id="A0A7W3VZJ9"/>
<proteinExistence type="predicted"/>
<feature type="transmembrane region" description="Helical" evidence="1">
    <location>
        <begin position="143"/>
        <end position="171"/>
    </location>
</feature>
<keyword evidence="1" id="KW-0472">Membrane</keyword>
<keyword evidence="1" id="KW-1133">Transmembrane helix</keyword>
<dbReference type="RefSeq" id="WP_182892912.1">
    <property type="nucleotide sequence ID" value="NZ_JACGZW010000007.1"/>
</dbReference>
<comment type="caution">
    <text evidence="2">The sequence shown here is derived from an EMBL/GenBank/DDBJ whole genome shotgun (WGS) entry which is preliminary data.</text>
</comment>
<feature type="transmembrane region" description="Helical" evidence="1">
    <location>
        <begin position="34"/>
        <end position="54"/>
    </location>
</feature>
<sequence>MKRPDLVLALVIAVGLLGSPFYNTELVRSQLIGSAPVGALGSVLVLCTGLALAWRATLRRGYVWAHPATLTWDDFDGQRPAVLTRRLVLDWAARFAVAAYFFAVSGMLIGFPSSVAGPIALLVVIAALALLMGRRRSFPSESLLPLTLALVFVVPLWTYVAAAALAAVALARSSSLSHTASRDTLIRHYTERMVRRTSAAFLDVWALLPAGRPVPWRNALASRFVVTRYVVTGVLARRSALGLPVFLALAVVATHATFPAVTSVWLIGIGGYLSLLPFTAPVAQLHRVPGLRRWLAASDLQLHAVTCAFLCVLALLWTGVVLLLGIPASLGTIAAALIAALSAVRSVTRGPLDFSSMGMVLYEGVLIPAGLVRQLVRGPELLVLGLIAASFVPV</sequence>